<dbReference type="NCBIfam" id="TIGR03352">
    <property type="entry name" value="VI_chp_3"/>
    <property type="match status" value="1"/>
</dbReference>
<reference evidence="2 3" key="1">
    <citation type="submission" date="2017-09" db="EMBL/GenBank/DDBJ databases">
        <title>FDA dAtabase for Regulatory Grade micrObial Sequences (FDA-ARGOS): Supporting development and validation of Infectious Disease Dx tests.</title>
        <authorList>
            <person name="Minogue T."/>
            <person name="Wolcott M."/>
            <person name="Wasieloski L."/>
            <person name="Aguilar W."/>
            <person name="Moore D."/>
            <person name="Tallon L."/>
            <person name="Sadzewicz L."/>
            <person name="Ott S."/>
            <person name="Zhao X."/>
            <person name="Nagaraj S."/>
            <person name="Vavikolanu K."/>
            <person name="Aluvathingal J."/>
            <person name="Nadendla S."/>
            <person name="Sichtig H."/>
        </authorList>
    </citation>
    <scope>NUCLEOTIDE SEQUENCE [LARGE SCALE GENOMIC DNA]</scope>
    <source>
        <strain evidence="2 3">FDAARGOS_392</strain>
    </source>
</reference>
<organism evidence="2 3">
    <name type="scientific">Cedecea neteri</name>
    <dbReference type="NCBI Taxonomy" id="158822"/>
    <lineage>
        <taxon>Bacteria</taxon>
        <taxon>Pseudomonadati</taxon>
        <taxon>Pseudomonadota</taxon>
        <taxon>Gammaproteobacteria</taxon>
        <taxon>Enterobacterales</taxon>
        <taxon>Enterobacteriaceae</taxon>
        <taxon>Cedecea</taxon>
    </lineage>
</organism>
<dbReference type="Pfam" id="PF12790">
    <property type="entry name" value="T6SS-SciN"/>
    <property type="match status" value="1"/>
</dbReference>
<name>A0A291E1G2_9ENTR</name>
<proteinExistence type="predicted"/>
<feature type="signal peptide" evidence="1">
    <location>
        <begin position="1"/>
        <end position="20"/>
    </location>
</feature>
<accession>A0A291E1G2</accession>
<keyword evidence="1" id="KW-0732">Signal</keyword>
<dbReference type="PROSITE" id="PS51257">
    <property type="entry name" value="PROKAR_LIPOPROTEIN"/>
    <property type="match status" value="1"/>
</dbReference>
<evidence type="ECO:0000313" key="3">
    <source>
        <dbReference type="Proteomes" id="UP000217979"/>
    </source>
</evidence>
<dbReference type="InterPro" id="IPR017734">
    <property type="entry name" value="T6SS_SciN"/>
</dbReference>
<dbReference type="AlphaFoldDB" id="A0A291E1G2"/>
<evidence type="ECO:0000256" key="1">
    <source>
        <dbReference type="SAM" id="SignalP"/>
    </source>
</evidence>
<sequence length="203" mass="21893">MRRTTTLIIFLSALLLSGCAADTELQASEKQAIEQVKAPFAPGAITVQLMADPDLNTLNGIANSCTVLIVQANKAETLTQLFSTPLTLKNLFRAAGSHDDILKIDRYAAMPGQSATLHIDRSENTRFLAIVAGYYPFPQSQHMALVPVPVTSTKSGWLMPSWQAHLAPVTLDIRLGSDSISHFSGAEKAPFTRNNTAPTETGE</sequence>
<feature type="chain" id="PRO_5012809956" evidence="1">
    <location>
        <begin position="21"/>
        <end position="203"/>
    </location>
</feature>
<keyword evidence="2" id="KW-0449">Lipoprotein</keyword>
<gene>
    <name evidence="2" type="ORF">CO704_17750</name>
</gene>
<dbReference type="Proteomes" id="UP000217979">
    <property type="component" value="Chromosome"/>
</dbReference>
<protein>
    <submittedName>
        <fullName evidence="2">Type VI secretion system lipoprotein TssJ</fullName>
    </submittedName>
</protein>
<dbReference type="EMBL" id="CP023525">
    <property type="protein sequence ID" value="ATF93813.1"/>
    <property type="molecule type" value="Genomic_DNA"/>
</dbReference>
<dbReference type="Gene3D" id="2.60.40.4150">
    <property type="entry name" value="Type VI secretion system, lipoprotein SciN"/>
    <property type="match status" value="1"/>
</dbReference>
<dbReference type="InterPro" id="IPR038706">
    <property type="entry name" value="Type_VI_SciN-like_sf"/>
</dbReference>
<evidence type="ECO:0000313" key="2">
    <source>
        <dbReference type="EMBL" id="ATF93813.1"/>
    </source>
</evidence>